<feature type="transmembrane region" description="Helical" evidence="2">
    <location>
        <begin position="181"/>
        <end position="206"/>
    </location>
</feature>
<dbReference type="EMBL" id="RRYP01000240">
    <property type="protein sequence ID" value="TNV87758.1"/>
    <property type="molecule type" value="Genomic_DNA"/>
</dbReference>
<reference evidence="3" key="1">
    <citation type="submission" date="2019-06" db="EMBL/GenBank/DDBJ databases">
        <authorList>
            <person name="Zheng W."/>
        </authorList>
    </citation>
    <scope>NUCLEOTIDE SEQUENCE</scope>
    <source>
        <strain evidence="3">QDHG01</strain>
    </source>
</reference>
<evidence type="ECO:0000313" key="3">
    <source>
        <dbReference type="EMBL" id="TNV87758.1"/>
    </source>
</evidence>
<dbReference type="OrthoDB" id="327582at2759"/>
<feature type="compositionally biased region" description="Acidic residues" evidence="1">
    <location>
        <begin position="60"/>
        <end position="69"/>
    </location>
</feature>
<evidence type="ECO:0000256" key="1">
    <source>
        <dbReference type="SAM" id="MobiDB-lite"/>
    </source>
</evidence>
<keyword evidence="2" id="KW-1133">Transmembrane helix</keyword>
<protein>
    <submittedName>
        <fullName evidence="3">Uncharacterized protein</fullName>
    </submittedName>
</protein>
<sequence length="315" mass="36004">MQNENKRRPAAFRKVAAVFGIGKGRRASQVQKHDDDSSDTSYVEHAKNKKKHHKAKESLEGQEAEEEKEEDLKGKQSNKNGKKNKKKNEFRRNSMVTPRGEDGKKKAKKGGKNDDPTDSFDDETGSHGDEEEGNENNEYAKAKKKRDEEYKQSQIDAIINKEKEVIEEFSKYTNKRKLIQAFFIIMMLTIMASYFLIKYLLSLYLYDKMQSSVADLEIIFGRLACSQNVLNTYVESYFSTDLIQSQNLDFLSLNGRIDSCMETERNSEIRLNTSKQLKGACCAMDLQTLACLMISAFPLASKYASRAWQLTTSTQ</sequence>
<keyword evidence="4" id="KW-1185">Reference proteome</keyword>
<feature type="compositionally biased region" description="Acidic residues" evidence="1">
    <location>
        <begin position="116"/>
        <end position="135"/>
    </location>
</feature>
<accession>A0A8J8P5S7</accession>
<keyword evidence="2" id="KW-0472">Membrane</keyword>
<name>A0A8J8P5S7_HALGN</name>
<evidence type="ECO:0000256" key="2">
    <source>
        <dbReference type="SAM" id="Phobius"/>
    </source>
</evidence>
<organism evidence="3 4">
    <name type="scientific">Halteria grandinella</name>
    <dbReference type="NCBI Taxonomy" id="5974"/>
    <lineage>
        <taxon>Eukaryota</taxon>
        <taxon>Sar</taxon>
        <taxon>Alveolata</taxon>
        <taxon>Ciliophora</taxon>
        <taxon>Intramacronucleata</taxon>
        <taxon>Spirotrichea</taxon>
        <taxon>Stichotrichia</taxon>
        <taxon>Sporadotrichida</taxon>
        <taxon>Halteriidae</taxon>
        <taxon>Halteria</taxon>
    </lineage>
</organism>
<dbReference type="AlphaFoldDB" id="A0A8J8P5S7"/>
<feature type="compositionally biased region" description="Basic residues" evidence="1">
    <location>
        <begin position="80"/>
        <end position="89"/>
    </location>
</feature>
<keyword evidence="2" id="KW-0812">Transmembrane</keyword>
<gene>
    <name evidence="3" type="ORF">FGO68_gene17347</name>
</gene>
<comment type="caution">
    <text evidence="3">The sequence shown here is derived from an EMBL/GenBank/DDBJ whole genome shotgun (WGS) entry which is preliminary data.</text>
</comment>
<evidence type="ECO:0000313" key="4">
    <source>
        <dbReference type="Proteomes" id="UP000785679"/>
    </source>
</evidence>
<feature type="region of interest" description="Disordered" evidence="1">
    <location>
        <begin position="21"/>
        <end position="146"/>
    </location>
</feature>
<dbReference type="Proteomes" id="UP000785679">
    <property type="component" value="Unassembled WGS sequence"/>
</dbReference>
<proteinExistence type="predicted"/>